<dbReference type="SMART" id="SM00575">
    <property type="entry name" value="ZnF_PMZ"/>
    <property type="match status" value="1"/>
</dbReference>
<dbReference type="Pfam" id="PF03101">
    <property type="entry name" value="FAR1"/>
    <property type="match status" value="1"/>
</dbReference>
<dbReference type="InterPro" id="IPR007527">
    <property type="entry name" value="Znf_SWIM"/>
</dbReference>
<dbReference type="AlphaFoldDB" id="A0A1R3GDP2"/>
<dbReference type="InterPro" id="IPR006564">
    <property type="entry name" value="Znf_PMZ"/>
</dbReference>
<evidence type="ECO:0000259" key="5">
    <source>
        <dbReference type="PROSITE" id="PS50966"/>
    </source>
</evidence>
<keyword evidence="1" id="KW-0479">Metal-binding</keyword>
<evidence type="ECO:0000256" key="2">
    <source>
        <dbReference type="ARBA" id="ARBA00022771"/>
    </source>
</evidence>
<name>A0A1R3GDP2_9ROSI</name>
<dbReference type="GO" id="GO:0008270">
    <property type="term" value="F:zinc ion binding"/>
    <property type="evidence" value="ECO:0007669"/>
    <property type="project" value="UniProtKB-KW"/>
</dbReference>
<dbReference type="PANTHER" id="PTHR47718:SF7">
    <property type="entry name" value="PROTEIN FAR1-RELATED SEQUENCE"/>
    <property type="match status" value="1"/>
</dbReference>
<sequence>MQSRWREFDLNAALSNNEDEYVVDGEDDDAQSAEGINLFGYNALKEEERVPHPFFNEVDAASLRREDVVGKFVFDTVVEATQFYITYATHMGFSVRKETNHYNKRTRELSGKLYVCWKEGSRKDKWFKLPNRIHNPKPETRTCCLARMHICKKCDKWIVTQFNVEHNHDMVPENQKFLIKTNRSHCDERVGFRYISSHELLYQPSWWSAARGIYTDRFVQFNGNVFKNKDTGTIFEFMRCVDKAKLSMRMLELEADFYSRNRRPVTRFSHLRELEEYAGFVYTERAFARFKREVEREKGLSSRLVQSLNRVRTYFVMRYRRPERVLRVEVHDDEGMIKCSCRKFETEGIPCRHIINIMKVEDMERIPDAMVLRRWRIDCGKNNATVKPFTIDVEDTKIFRQVSLRVLCNEICEDANESDLAFEEAKESLEKLHEALLMMKMASMVTPAIVMEHKAPPTCGHCRGVGHTSRSCKKSKLAPSNVNVNLNDDEVIDADESDEELVRQHFPKYEAYLDEVSSSNDDIDLNF</sequence>
<evidence type="ECO:0000256" key="4">
    <source>
        <dbReference type="PROSITE-ProRule" id="PRU00325"/>
    </source>
</evidence>
<comment type="caution">
    <text evidence="6">The sequence shown here is derived from an EMBL/GenBank/DDBJ whole genome shotgun (WGS) entry which is preliminary data.</text>
</comment>
<dbReference type="PROSITE" id="PS50966">
    <property type="entry name" value="ZF_SWIM"/>
    <property type="match status" value="1"/>
</dbReference>
<evidence type="ECO:0000256" key="1">
    <source>
        <dbReference type="ARBA" id="ARBA00022723"/>
    </source>
</evidence>
<evidence type="ECO:0000313" key="7">
    <source>
        <dbReference type="Proteomes" id="UP000187203"/>
    </source>
</evidence>
<organism evidence="6 7">
    <name type="scientific">Corchorus olitorius</name>
    <dbReference type="NCBI Taxonomy" id="93759"/>
    <lineage>
        <taxon>Eukaryota</taxon>
        <taxon>Viridiplantae</taxon>
        <taxon>Streptophyta</taxon>
        <taxon>Embryophyta</taxon>
        <taxon>Tracheophyta</taxon>
        <taxon>Spermatophyta</taxon>
        <taxon>Magnoliopsida</taxon>
        <taxon>eudicotyledons</taxon>
        <taxon>Gunneridae</taxon>
        <taxon>Pentapetalae</taxon>
        <taxon>rosids</taxon>
        <taxon>malvids</taxon>
        <taxon>Malvales</taxon>
        <taxon>Malvaceae</taxon>
        <taxon>Grewioideae</taxon>
        <taxon>Apeibeae</taxon>
        <taxon>Corchorus</taxon>
    </lineage>
</organism>
<dbReference type="PANTHER" id="PTHR47718">
    <property type="entry name" value="OS01G0519700 PROTEIN"/>
    <property type="match status" value="1"/>
</dbReference>
<gene>
    <name evidence="6" type="ORF">COLO4_35726</name>
</gene>
<dbReference type="InterPro" id="IPR004330">
    <property type="entry name" value="FAR1_DNA_bnd_dom"/>
</dbReference>
<dbReference type="OrthoDB" id="1750488at2759"/>
<reference evidence="7" key="1">
    <citation type="submission" date="2013-09" db="EMBL/GenBank/DDBJ databases">
        <title>Corchorus olitorius genome sequencing.</title>
        <authorList>
            <person name="Alam M."/>
            <person name="Haque M.S."/>
            <person name="Islam M.S."/>
            <person name="Emdad E.M."/>
            <person name="Islam M.M."/>
            <person name="Ahmed B."/>
            <person name="Halim A."/>
            <person name="Hossen Q.M.M."/>
            <person name="Hossain M.Z."/>
            <person name="Ahmed R."/>
            <person name="Khan M.M."/>
            <person name="Islam R."/>
            <person name="Rashid M.M."/>
            <person name="Khan S.A."/>
            <person name="Rahman M.S."/>
            <person name="Alam M."/>
            <person name="Yahiya A.S."/>
            <person name="Khan M.S."/>
            <person name="Azam M.S."/>
            <person name="Haque T."/>
            <person name="Lashkar M.Z.H."/>
            <person name="Akhand A.I."/>
            <person name="Morshed G."/>
            <person name="Roy S."/>
            <person name="Uddin K.S."/>
            <person name="Rabeya T."/>
            <person name="Hossain A.S."/>
            <person name="Chowdhury A."/>
            <person name="Snigdha A.R."/>
            <person name="Mortoza M.S."/>
            <person name="Matin S.A."/>
            <person name="Hoque S.M.E."/>
            <person name="Islam M.K."/>
            <person name="Roy D.K."/>
            <person name="Haider R."/>
            <person name="Moosa M.M."/>
            <person name="Elias S.M."/>
            <person name="Hasan A.M."/>
            <person name="Jahan S."/>
            <person name="Shafiuddin M."/>
            <person name="Mahmood N."/>
            <person name="Shommy N.S."/>
        </authorList>
    </citation>
    <scope>NUCLEOTIDE SEQUENCE [LARGE SCALE GENOMIC DNA]</scope>
    <source>
        <strain evidence="7">cv. O-4</strain>
    </source>
</reference>
<keyword evidence="3" id="KW-0862">Zinc</keyword>
<proteinExistence type="predicted"/>
<keyword evidence="7" id="KW-1185">Reference proteome</keyword>
<keyword evidence="2 4" id="KW-0863">Zinc-finger</keyword>
<dbReference type="Pfam" id="PF04434">
    <property type="entry name" value="SWIM"/>
    <property type="match status" value="1"/>
</dbReference>
<accession>A0A1R3GDP2</accession>
<feature type="domain" description="SWIM-type" evidence="5">
    <location>
        <begin position="326"/>
        <end position="362"/>
    </location>
</feature>
<evidence type="ECO:0000256" key="3">
    <source>
        <dbReference type="ARBA" id="ARBA00022833"/>
    </source>
</evidence>
<protein>
    <recommendedName>
        <fullName evidence="5">SWIM-type domain-containing protein</fullName>
    </recommendedName>
</protein>
<dbReference type="Proteomes" id="UP000187203">
    <property type="component" value="Unassembled WGS sequence"/>
</dbReference>
<evidence type="ECO:0000313" key="6">
    <source>
        <dbReference type="EMBL" id="OMO56228.1"/>
    </source>
</evidence>
<dbReference type="EMBL" id="AWUE01022783">
    <property type="protein sequence ID" value="OMO56228.1"/>
    <property type="molecule type" value="Genomic_DNA"/>
</dbReference>